<dbReference type="NCBIfam" id="TIGR00277">
    <property type="entry name" value="HDIG"/>
    <property type="match status" value="1"/>
</dbReference>
<protein>
    <submittedName>
        <fullName evidence="2">Phosphonate degradation associated HDIG domain protein</fullName>
    </submittedName>
</protein>
<dbReference type="NCBIfam" id="TIGR03276">
    <property type="entry name" value="Phn-HD"/>
    <property type="match status" value="1"/>
</dbReference>
<keyword evidence="3" id="KW-1185">Reference proteome</keyword>
<dbReference type="Proteomes" id="UP000248395">
    <property type="component" value="Unassembled WGS sequence"/>
</dbReference>
<evidence type="ECO:0000313" key="3">
    <source>
        <dbReference type="Proteomes" id="UP000248395"/>
    </source>
</evidence>
<dbReference type="Pfam" id="PF01966">
    <property type="entry name" value="HD"/>
    <property type="match status" value="1"/>
</dbReference>
<dbReference type="EMBL" id="QJKC01000002">
    <property type="protein sequence ID" value="PXX50654.1"/>
    <property type="molecule type" value="Genomic_DNA"/>
</dbReference>
<dbReference type="CDD" id="cd00077">
    <property type="entry name" value="HDc"/>
    <property type="match status" value="1"/>
</dbReference>
<name>A0A318JIL4_9NEIS</name>
<dbReference type="InterPro" id="IPR006675">
    <property type="entry name" value="HDIG_dom"/>
</dbReference>
<dbReference type="PANTHER" id="PTHR40202:SF1">
    <property type="entry name" value="HD DOMAIN-CONTAINING PROTEIN"/>
    <property type="match status" value="1"/>
</dbReference>
<dbReference type="Gene3D" id="1.10.3210.10">
    <property type="entry name" value="Hypothetical protein af1432"/>
    <property type="match status" value="1"/>
</dbReference>
<sequence>MPDTITTLRRLLLEHGQQHYGEAITQADHAIQAATLARDWGCDEEIQLAALLHDVGHLLEHDGVAAMGEYGVQAHDRLGADYLLELGFSARVARLVGMHVAAKRYLCAIDPAYLQQLSSASTATLAYQGGPMSAVEVETFARLPDLQDILLLRRLDEAAKDGGWQLQQVEWLWPVMAAHLAAQQTGKRH</sequence>
<proteinExistence type="predicted"/>
<dbReference type="InterPro" id="IPR006674">
    <property type="entry name" value="HD_domain"/>
</dbReference>
<evidence type="ECO:0000259" key="1">
    <source>
        <dbReference type="Pfam" id="PF01966"/>
    </source>
</evidence>
<dbReference type="SUPFAM" id="SSF109604">
    <property type="entry name" value="HD-domain/PDEase-like"/>
    <property type="match status" value="1"/>
</dbReference>
<dbReference type="InterPro" id="IPR052567">
    <property type="entry name" value="OP_Dioxygenase"/>
</dbReference>
<dbReference type="RefSeq" id="WP_110312990.1">
    <property type="nucleotide sequence ID" value="NZ_QJKC01000002.1"/>
</dbReference>
<reference evidence="2 3" key="1">
    <citation type="submission" date="2018-05" db="EMBL/GenBank/DDBJ databases">
        <title>Genomic Encyclopedia of Type Strains, Phase IV (KMG-IV): sequencing the most valuable type-strain genomes for metagenomic binning, comparative biology and taxonomic classification.</title>
        <authorList>
            <person name="Goeker M."/>
        </authorList>
    </citation>
    <scope>NUCLEOTIDE SEQUENCE [LARGE SCALE GENOMIC DNA]</scope>
    <source>
        <strain evidence="2 3">DSM 25134</strain>
    </source>
</reference>
<organism evidence="2 3">
    <name type="scientific">Aquitalea magnusonii</name>
    <dbReference type="NCBI Taxonomy" id="332411"/>
    <lineage>
        <taxon>Bacteria</taxon>
        <taxon>Pseudomonadati</taxon>
        <taxon>Pseudomonadota</taxon>
        <taxon>Betaproteobacteria</taxon>
        <taxon>Neisseriales</taxon>
        <taxon>Chromobacteriaceae</taxon>
        <taxon>Aquitalea</taxon>
    </lineage>
</organism>
<gene>
    <name evidence="2" type="ORF">DFR38_102311</name>
</gene>
<dbReference type="PANTHER" id="PTHR40202">
    <property type="match status" value="1"/>
</dbReference>
<feature type="domain" description="HD" evidence="1">
    <location>
        <begin position="28"/>
        <end position="101"/>
    </location>
</feature>
<dbReference type="AlphaFoldDB" id="A0A318JIL4"/>
<accession>A0A318JIL4</accession>
<dbReference type="OrthoDB" id="823268at2"/>
<comment type="caution">
    <text evidence="2">The sequence shown here is derived from an EMBL/GenBank/DDBJ whole genome shotgun (WGS) entry which is preliminary data.</text>
</comment>
<evidence type="ECO:0000313" key="2">
    <source>
        <dbReference type="EMBL" id="PXX50654.1"/>
    </source>
</evidence>
<dbReference type="InterPro" id="IPR017670">
    <property type="entry name" value="Phosphonate_degrad-assoc"/>
</dbReference>
<dbReference type="InterPro" id="IPR003607">
    <property type="entry name" value="HD/PDEase_dom"/>
</dbReference>